<dbReference type="GO" id="GO:0005459">
    <property type="term" value="F:UDP-galactose transmembrane transporter activity"/>
    <property type="evidence" value="ECO:0007669"/>
    <property type="project" value="TreeGrafter"/>
</dbReference>
<evidence type="ECO:0000256" key="8">
    <source>
        <dbReference type="ARBA" id="ARBA00023136"/>
    </source>
</evidence>
<dbReference type="SUPFAM" id="SSF103481">
    <property type="entry name" value="Multidrug resistance efflux transporter EmrE"/>
    <property type="match status" value="1"/>
</dbReference>
<keyword evidence="8 11" id="KW-0472">Membrane</keyword>
<feature type="transmembrane region" description="Helical" evidence="11">
    <location>
        <begin position="75"/>
        <end position="96"/>
    </location>
</feature>
<feature type="transmembrane region" description="Helical" evidence="11">
    <location>
        <begin position="141"/>
        <end position="164"/>
    </location>
</feature>
<feature type="transmembrane region" description="Helical" evidence="11">
    <location>
        <begin position="202"/>
        <end position="220"/>
    </location>
</feature>
<evidence type="ECO:0000256" key="1">
    <source>
        <dbReference type="ARBA" id="ARBA00004477"/>
    </source>
</evidence>
<dbReference type="GO" id="GO:0000139">
    <property type="term" value="C:Golgi membrane"/>
    <property type="evidence" value="ECO:0007669"/>
    <property type="project" value="TreeGrafter"/>
</dbReference>
<protein>
    <recommendedName>
        <fullName evidence="9">UDP-galactose transporter homolog 1</fullName>
    </recommendedName>
</protein>
<sequence>MPVEDTITETKPDTKNDTATVTHPVTDTSNDKSSTILLIICVLGIYSSFLSWSYLQEKISTKNYSIQENEIEYFKAPLIINIIQSIFAIIIGSLYLSIKQKKFETPIQFLKSDFTLLKHFILISLTQSISSPISYQSLNHVNYLFFLLAKSCKLIPVMLIHYLIYNSKFPIFKYVVAIIITVGVLTFTISSSSQKKAKNNDGQTVLGLTYLIISLFLDGLTNSTQDQLFKDKSFKNYITGGHLMSGLNLLNCIFTTLYAMLFTNQIQYFLNFITKNGLDLFYDILLFGLFGSLGQIFIFLTLEKFNSIVLVTVTVTRKMISMCLSVFLFGHSLNLNQWFGLLLVFAGIFLESFSKMFQKKKKVL</sequence>
<keyword evidence="6" id="KW-0256">Endoplasmic reticulum</keyword>
<evidence type="ECO:0000256" key="5">
    <source>
        <dbReference type="ARBA" id="ARBA00022692"/>
    </source>
</evidence>
<evidence type="ECO:0000313" key="13">
    <source>
        <dbReference type="Proteomes" id="UP000094801"/>
    </source>
</evidence>
<keyword evidence="5 11" id="KW-0812">Transmembrane</keyword>
<dbReference type="Pfam" id="PF08449">
    <property type="entry name" value="UAA"/>
    <property type="match status" value="1"/>
</dbReference>
<dbReference type="AlphaFoldDB" id="A0A1E4SUQ1"/>
<dbReference type="InterPro" id="IPR013657">
    <property type="entry name" value="SCL35B1-4/HUT1"/>
</dbReference>
<proteinExistence type="inferred from homology"/>
<feature type="transmembrane region" description="Helical" evidence="11">
    <location>
        <begin position="335"/>
        <end position="353"/>
    </location>
</feature>
<dbReference type="InterPro" id="IPR037185">
    <property type="entry name" value="EmrE-like"/>
</dbReference>
<organism evidence="12 13">
    <name type="scientific">[Candida] arabinofermentans NRRL YB-2248</name>
    <dbReference type="NCBI Taxonomy" id="983967"/>
    <lineage>
        <taxon>Eukaryota</taxon>
        <taxon>Fungi</taxon>
        <taxon>Dikarya</taxon>
        <taxon>Ascomycota</taxon>
        <taxon>Saccharomycotina</taxon>
        <taxon>Pichiomycetes</taxon>
        <taxon>Pichiales</taxon>
        <taxon>Pichiaceae</taxon>
        <taxon>Ogataea</taxon>
        <taxon>Ogataea/Candida clade</taxon>
    </lineage>
</organism>
<evidence type="ECO:0000256" key="4">
    <source>
        <dbReference type="ARBA" id="ARBA00022597"/>
    </source>
</evidence>
<dbReference type="GO" id="GO:0005460">
    <property type="term" value="F:UDP-glucose transmembrane transporter activity"/>
    <property type="evidence" value="ECO:0007669"/>
    <property type="project" value="TreeGrafter"/>
</dbReference>
<dbReference type="PANTHER" id="PTHR10778:SF10">
    <property type="entry name" value="SOLUTE CARRIER FAMILY 35 MEMBER B1"/>
    <property type="match status" value="1"/>
</dbReference>
<dbReference type="Gene3D" id="1.10.3730.20">
    <property type="match status" value="1"/>
</dbReference>
<evidence type="ECO:0000256" key="11">
    <source>
        <dbReference type="SAM" id="Phobius"/>
    </source>
</evidence>
<name>A0A1E4SUQ1_9ASCO</name>
<evidence type="ECO:0000256" key="7">
    <source>
        <dbReference type="ARBA" id="ARBA00022989"/>
    </source>
</evidence>
<keyword evidence="7 11" id="KW-1133">Transmembrane helix</keyword>
<comment type="similarity">
    <text evidence="2">Belongs to the nucleotide-sugar transporter family. SLC35B subfamily.</text>
</comment>
<accession>A0A1E4SUQ1</accession>
<keyword evidence="13" id="KW-1185">Reference proteome</keyword>
<feature type="transmembrane region" description="Helical" evidence="11">
    <location>
        <begin position="171"/>
        <end position="190"/>
    </location>
</feature>
<keyword evidence="3" id="KW-0813">Transport</keyword>
<evidence type="ECO:0000256" key="6">
    <source>
        <dbReference type="ARBA" id="ARBA00022824"/>
    </source>
</evidence>
<evidence type="ECO:0000256" key="9">
    <source>
        <dbReference type="ARBA" id="ARBA00041103"/>
    </source>
</evidence>
<gene>
    <name evidence="12" type="ORF">CANARDRAFT_30172</name>
</gene>
<comment type="subcellular location">
    <subcellularLocation>
        <location evidence="1">Endoplasmic reticulum membrane</location>
        <topology evidence="1">Multi-pass membrane protein</topology>
    </subcellularLocation>
</comment>
<dbReference type="EMBL" id="KV453866">
    <property type="protein sequence ID" value="ODV83235.1"/>
    <property type="molecule type" value="Genomic_DNA"/>
</dbReference>
<evidence type="ECO:0000256" key="3">
    <source>
        <dbReference type="ARBA" id="ARBA00022448"/>
    </source>
</evidence>
<feature type="transmembrane region" description="Helical" evidence="11">
    <location>
        <begin position="241"/>
        <end position="261"/>
    </location>
</feature>
<dbReference type="PANTHER" id="PTHR10778">
    <property type="entry name" value="SOLUTE CARRIER FAMILY 35 MEMBER B"/>
    <property type="match status" value="1"/>
</dbReference>
<feature type="transmembrane region" description="Helical" evidence="11">
    <location>
        <begin position="281"/>
        <end position="302"/>
    </location>
</feature>
<keyword evidence="4" id="KW-0762">Sugar transport</keyword>
<evidence type="ECO:0000313" key="12">
    <source>
        <dbReference type="EMBL" id="ODV83235.1"/>
    </source>
</evidence>
<dbReference type="STRING" id="983967.A0A1E4SUQ1"/>
<dbReference type="OrthoDB" id="1601at2759"/>
<feature type="transmembrane region" description="Helical" evidence="11">
    <location>
        <begin position="36"/>
        <end position="55"/>
    </location>
</feature>
<reference evidence="13" key="1">
    <citation type="submission" date="2016-04" db="EMBL/GenBank/DDBJ databases">
        <title>Comparative genomics of biotechnologically important yeasts.</title>
        <authorList>
            <consortium name="DOE Joint Genome Institute"/>
            <person name="Riley R."/>
            <person name="Haridas S."/>
            <person name="Wolfe K.H."/>
            <person name="Lopes M.R."/>
            <person name="Hittinger C.T."/>
            <person name="Goker M."/>
            <person name="Salamov A."/>
            <person name="Wisecaver J."/>
            <person name="Long T.M."/>
            <person name="Aerts A.L."/>
            <person name="Barry K."/>
            <person name="Choi C."/>
            <person name="Clum A."/>
            <person name="Coughlan A.Y."/>
            <person name="Deshpande S."/>
            <person name="Douglass A.P."/>
            <person name="Hanson S.J."/>
            <person name="Klenk H.-P."/>
            <person name="Labutti K."/>
            <person name="Lapidus A."/>
            <person name="Lindquist E."/>
            <person name="Lipzen A."/>
            <person name="Meier-Kolthoff J.P."/>
            <person name="Ohm R.A."/>
            <person name="Otillar R.P."/>
            <person name="Pangilinan J."/>
            <person name="Peng Y."/>
            <person name="Rokas A."/>
            <person name="Rosa C.A."/>
            <person name="Scheuner C."/>
            <person name="Sibirny A.A."/>
            <person name="Slot J.C."/>
            <person name="Stielow J.B."/>
            <person name="Sun H."/>
            <person name="Kurtzman C.P."/>
            <person name="Blackwell M."/>
            <person name="Grigoriev I.V."/>
            <person name="Jeffries T.W."/>
        </authorList>
    </citation>
    <scope>NUCLEOTIDE SEQUENCE [LARGE SCALE GENOMIC DNA]</scope>
    <source>
        <strain evidence="13">NRRL YB-2248</strain>
    </source>
</reference>
<evidence type="ECO:0000256" key="2">
    <source>
        <dbReference type="ARBA" id="ARBA00010694"/>
    </source>
</evidence>
<feature type="transmembrane region" description="Helical" evidence="11">
    <location>
        <begin position="309"/>
        <end position="329"/>
    </location>
</feature>
<feature type="region of interest" description="Disordered" evidence="10">
    <location>
        <begin position="1"/>
        <end position="22"/>
    </location>
</feature>
<dbReference type="Proteomes" id="UP000094801">
    <property type="component" value="Unassembled WGS sequence"/>
</dbReference>
<dbReference type="GO" id="GO:0005789">
    <property type="term" value="C:endoplasmic reticulum membrane"/>
    <property type="evidence" value="ECO:0007669"/>
    <property type="project" value="UniProtKB-SubCell"/>
</dbReference>
<evidence type="ECO:0000256" key="10">
    <source>
        <dbReference type="SAM" id="MobiDB-lite"/>
    </source>
</evidence>